<feature type="domain" description="Aminopeptidase N-like N-terminal" evidence="2">
    <location>
        <begin position="113"/>
        <end position="222"/>
    </location>
</feature>
<protein>
    <recommendedName>
        <fullName evidence="2">Aminopeptidase N-like N-terminal domain-containing protein</fullName>
    </recommendedName>
</protein>
<sequence length="225" mass="26128">MTKLAKEKDKSKGEMKIENDEEHLKQTKHKKRENQTIEKKDQIYLGTWNVRTTYVEGTLIRLTEIMKKYEIDILALQETKQLGNFLISHQTRNSPHRIAKNYKYLRLPNDTLPIHYDLTLLPDLQSGSFDGLVNITLRTLVEKDILILHNKNLTIRSAQFADNINNTVVKINNIKRFIDDDVIVLNLTKKIAPGVHHLTLNFTGNMLQKLTGLYSSQYKNEDNDT</sequence>
<dbReference type="SUPFAM" id="SSF56219">
    <property type="entry name" value="DNase I-like"/>
    <property type="match status" value="1"/>
</dbReference>
<name>A0ABD2NL05_9CUCU</name>
<evidence type="ECO:0000313" key="4">
    <source>
        <dbReference type="Proteomes" id="UP001516400"/>
    </source>
</evidence>
<dbReference type="PANTHER" id="PTHR11533">
    <property type="entry name" value="PROTEASE M1 ZINC METALLOPROTEASE"/>
    <property type="match status" value="1"/>
</dbReference>
<comment type="caution">
    <text evidence="3">The sequence shown here is derived from an EMBL/GenBank/DDBJ whole genome shotgun (WGS) entry which is preliminary data.</text>
</comment>
<dbReference type="InterPro" id="IPR036691">
    <property type="entry name" value="Endo/exonu/phosph_ase_sf"/>
</dbReference>
<evidence type="ECO:0000313" key="3">
    <source>
        <dbReference type="EMBL" id="KAL3279071.1"/>
    </source>
</evidence>
<dbReference type="InterPro" id="IPR042097">
    <property type="entry name" value="Aminopeptidase_N-like_N_sf"/>
</dbReference>
<dbReference type="InterPro" id="IPR045357">
    <property type="entry name" value="Aminopeptidase_N-like_N"/>
</dbReference>
<dbReference type="EMBL" id="JABFTP020000124">
    <property type="protein sequence ID" value="KAL3279071.1"/>
    <property type="molecule type" value="Genomic_DNA"/>
</dbReference>
<proteinExistence type="predicted"/>
<dbReference type="PANTHER" id="PTHR11533:SF299">
    <property type="entry name" value="AMINOPEPTIDASE"/>
    <property type="match status" value="1"/>
</dbReference>
<feature type="compositionally biased region" description="Basic and acidic residues" evidence="1">
    <location>
        <begin position="1"/>
        <end position="25"/>
    </location>
</feature>
<evidence type="ECO:0000259" key="2">
    <source>
        <dbReference type="Pfam" id="PF17900"/>
    </source>
</evidence>
<dbReference type="Pfam" id="PF17900">
    <property type="entry name" value="Peptidase_M1_N"/>
    <property type="match status" value="1"/>
</dbReference>
<dbReference type="Gene3D" id="2.60.40.1730">
    <property type="entry name" value="tricorn interacting facor f3 domain"/>
    <property type="match status" value="1"/>
</dbReference>
<accession>A0ABD2NL05</accession>
<reference evidence="3 4" key="1">
    <citation type="journal article" date="2021" name="BMC Biol.">
        <title>Horizontally acquired antibacterial genes associated with adaptive radiation of ladybird beetles.</title>
        <authorList>
            <person name="Li H.S."/>
            <person name="Tang X.F."/>
            <person name="Huang Y.H."/>
            <person name="Xu Z.Y."/>
            <person name="Chen M.L."/>
            <person name="Du X.Y."/>
            <person name="Qiu B.Y."/>
            <person name="Chen P.T."/>
            <person name="Zhang W."/>
            <person name="Slipinski A."/>
            <person name="Escalona H.E."/>
            <person name="Waterhouse R.M."/>
            <person name="Zwick A."/>
            <person name="Pang H."/>
        </authorList>
    </citation>
    <scope>NUCLEOTIDE SEQUENCE [LARGE SCALE GENOMIC DNA]</scope>
    <source>
        <strain evidence="3">SYSU2018</strain>
    </source>
</reference>
<evidence type="ECO:0000256" key="1">
    <source>
        <dbReference type="SAM" id="MobiDB-lite"/>
    </source>
</evidence>
<dbReference type="SUPFAM" id="SSF63737">
    <property type="entry name" value="Leukotriene A4 hydrolase N-terminal domain"/>
    <property type="match status" value="1"/>
</dbReference>
<feature type="non-terminal residue" evidence="3">
    <location>
        <position position="225"/>
    </location>
</feature>
<gene>
    <name evidence="3" type="ORF">HHI36_016585</name>
</gene>
<dbReference type="InterPro" id="IPR050344">
    <property type="entry name" value="Peptidase_M1_aminopeptidases"/>
</dbReference>
<organism evidence="3 4">
    <name type="scientific">Cryptolaemus montrouzieri</name>
    <dbReference type="NCBI Taxonomy" id="559131"/>
    <lineage>
        <taxon>Eukaryota</taxon>
        <taxon>Metazoa</taxon>
        <taxon>Ecdysozoa</taxon>
        <taxon>Arthropoda</taxon>
        <taxon>Hexapoda</taxon>
        <taxon>Insecta</taxon>
        <taxon>Pterygota</taxon>
        <taxon>Neoptera</taxon>
        <taxon>Endopterygota</taxon>
        <taxon>Coleoptera</taxon>
        <taxon>Polyphaga</taxon>
        <taxon>Cucujiformia</taxon>
        <taxon>Coccinelloidea</taxon>
        <taxon>Coccinellidae</taxon>
        <taxon>Scymninae</taxon>
        <taxon>Scymnini</taxon>
        <taxon>Cryptolaemus</taxon>
    </lineage>
</organism>
<dbReference type="AlphaFoldDB" id="A0ABD2NL05"/>
<dbReference type="Proteomes" id="UP001516400">
    <property type="component" value="Unassembled WGS sequence"/>
</dbReference>
<keyword evidence="4" id="KW-1185">Reference proteome</keyword>
<feature type="region of interest" description="Disordered" evidence="1">
    <location>
        <begin position="1"/>
        <end position="34"/>
    </location>
</feature>